<dbReference type="Proteomes" id="UP000032566">
    <property type="component" value="Unassembled WGS sequence"/>
</dbReference>
<sequence length="159" mass="17489">MAVCSAGAVCAVMVGCAVPGKEALGSARADVAARLGPPTAMYPRPEGGERWHYSELPAGVQVYNLDFDATGRLVRNAPALTQAWLEQIPVGQWTVSDVRYWLGAPQRVERVARFEGEVWTYRFLQLSDPRFAYLHIDPSGTVQRVLFVDDVSNAPDDRP</sequence>
<comment type="caution">
    <text evidence="1">The sequence shown here is derived from an EMBL/GenBank/DDBJ whole genome shotgun (WGS) entry which is preliminary data.</text>
</comment>
<dbReference type="STRING" id="80878.RP29_01105"/>
<proteinExistence type="predicted"/>
<reference evidence="1 2" key="1">
    <citation type="submission" date="2014-12" db="EMBL/GenBank/DDBJ databases">
        <title>Isolation of bacteria from lake water.</title>
        <authorList>
            <person name="Sheng K.-Y."/>
            <person name="Chin P.-S."/>
            <person name="Chan K.-G."/>
            <person name="Tan G.S."/>
        </authorList>
    </citation>
    <scope>NUCLEOTIDE SEQUENCE [LARGE SCALE GENOMIC DNA]</scope>
    <source>
        <strain evidence="1 2">KY4</strain>
    </source>
</reference>
<dbReference type="EMBL" id="JXYQ01000003">
    <property type="protein sequence ID" value="KJA12318.1"/>
    <property type="molecule type" value="Genomic_DNA"/>
</dbReference>
<name>A0A0D7KGH9_9BURK</name>
<organism evidence="1 2">
    <name type="scientific">Acidovorax temperans</name>
    <dbReference type="NCBI Taxonomy" id="80878"/>
    <lineage>
        <taxon>Bacteria</taxon>
        <taxon>Pseudomonadati</taxon>
        <taxon>Pseudomonadota</taxon>
        <taxon>Betaproteobacteria</taxon>
        <taxon>Burkholderiales</taxon>
        <taxon>Comamonadaceae</taxon>
        <taxon>Acidovorax</taxon>
    </lineage>
</organism>
<keyword evidence="2" id="KW-1185">Reference proteome</keyword>
<protein>
    <submittedName>
        <fullName evidence="1">Membrane protein</fullName>
    </submittedName>
</protein>
<evidence type="ECO:0000313" key="1">
    <source>
        <dbReference type="EMBL" id="KJA12318.1"/>
    </source>
</evidence>
<dbReference type="PATRIC" id="fig|80878.5.peg.1522"/>
<gene>
    <name evidence="1" type="ORF">RP29_01105</name>
</gene>
<evidence type="ECO:0000313" key="2">
    <source>
        <dbReference type="Proteomes" id="UP000032566"/>
    </source>
</evidence>
<accession>A0A0D7KGH9</accession>
<dbReference type="AlphaFoldDB" id="A0A0D7KGH9"/>